<organism evidence="2 3">
    <name type="scientific">Segatella bryantii</name>
    <name type="common">Prevotella bryantii</name>
    <dbReference type="NCBI Taxonomy" id="77095"/>
    <lineage>
        <taxon>Bacteria</taxon>
        <taxon>Pseudomonadati</taxon>
        <taxon>Bacteroidota</taxon>
        <taxon>Bacteroidia</taxon>
        <taxon>Bacteroidales</taxon>
        <taxon>Prevotellaceae</taxon>
        <taxon>Segatella</taxon>
    </lineage>
</organism>
<name>A0AA37ME55_SEGBR</name>
<keyword evidence="1" id="KW-0472">Membrane</keyword>
<comment type="caution">
    <text evidence="2">The sequence shown here is derived from an EMBL/GenBank/DDBJ whole genome shotgun (WGS) entry which is preliminary data.</text>
</comment>
<proteinExistence type="predicted"/>
<feature type="transmembrane region" description="Helical" evidence="1">
    <location>
        <begin position="12"/>
        <end position="29"/>
    </location>
</feature>
<sequence>MNYHENKKNIVFIGIFSVLLCCISCSYNIKYLKKRVLRFNELPSKVREKISSIPECDNSINIVLFVDPSDSINYHYKRVETIIGPWVLYYIITDINTKTSYKIDRGTPSPYVVYNHKLYVPDTYDFFCGEDYRKVIFTEYELK</sequence>
<accession>A0AA37ME55</accession>
<keyword evidence="1" id="KW-1133">Transmembrane helix</keyword>
<dbReference type="EMBL" id="BPTR01000001">
    <property type="protein sequence ID" value="GJG29005.1"/>
    <property type="molecule type" value="Genomic_DNA"/>
</dbReference>
<keyword evidence="1" id="KW-0812">Transmembrane</keyword>
<dbReference type="AlphaFoldDB" id="A0AA37ME55"/>
<protein>
    <submittedName>
        <fullName evidence="2">Uncharacterized protein</fullName>
    </submittedName>
</protein>
<evidence type="ECO:0000313" key="2">
    <source>
        <dbReference type="EMBL" id="GJG29005.1"/>
    </source>
</evidence>
<evidence type="ECO:0000256" key="1">
    <source>
        <dbReference type="SAM" id="Phobius"/>
    </source>
</evidence>
<reference evidence="2" key="1">
    <citation type="submission" date="2021-08" db="EMBL/GenBank/DDBJ databases">
        <title>Prevotella lacticifex sp. nov., isolated from rumen of cow.</title>
        <authorList>
            <person name="Shinkai T."/>
            <person name="Ikeyama N."/>
            <person name="Kumagai M."/>
            <person name="Ohmori H."/>
            <person name="Sakamoto M."/>
            <person name="Ohkuma M."/>
            <person name="Mitsumori M."/>
        </authorList>
    </citation>
    <scope>NUCLEOTIDE SEQUENCE</scope>
    <source>
        <strain evidence="2">DSM 11371</strain>
    </source>
</reference>
<dbReference type="Proteomes" id="UP000887043">
    <property type="component" value="Unassembled WGS sequence"/>
</dbReference>
<gene>
    <name evidence="2" type="ORF">PRRU23_27050</name>
</gene>
<evidence type="ECO:0000313" key="3">
    <source>
        <dbReference type="Proteomes" id="UP000887043"/>
    </source>
</evidence>